<gene>
    <name evidence="2" type="primary">rbfA</name>
    <name evidence="3" type="ORF">FD09_GL002540</name>
</gene>
<dbReference type="InterPro" id="IPR000238">
    <property type="entry name" value="RbfA"/>
</dbReference>
<dbReference type="Pfam" id="PF02033">
    <property type="entry name" value="RBFA"/>
    <property type="match status" value="1"/>
</dbReference>
<comment type="caution">
    <text evidence="3">The sequence shown here is derived from an EMBL/GenBank/DDBJ whole genome shotgun (WGS) entry which is preliminary data.</text>
</comment>
<dbReference type="OrthoDB" id="307788at2"/>
<evidence type="ECO:0000256" key="1">
    <source>
        <dbReference type="ARBA" id="ARBA00022517"/>
    </source>
</evidence>
<dbReference type="PANTHER" id="PTHR33515">
    <property type="entry name" value="RIBOSOME-BINDING FACTOR A, CHLOROPLASTIC-RELATED"/>
    <property type="match status" value="1"/>
</dbReference>
<evidence type="ECO:0000313" key="3">
    <source>
        <dbReference type="EMBL" id="KRL13000.1"/>
    </source>
</evidence>
<dbReference type="NCBIfam" id="TIGR00082">
    <property type="entry name" value="rbfA"/>
    <property type="match status" value="1"/>
</dbReference>
<dbReference type="PATRIC" id="fig|1423792.3.peg.2588"/>
<name>A0A0R1N9E6_9LACO</name>
<dbReference type="SUPFAM" id="SSF89919">
    <property type="entry name" value="Ribosome-binding factor A, RbfA"/>
    <property type="match status" value="1"/>
</dbReference>
<dbReference type="PANTHER" id="PTHR33515:SF1">
    <property type="entry name" value="RIBOSOME-BINDING FACTOR A, CHLOROPLASTIC-RELATED"/>
    <property type="match status" value="1"/>
</dbReference>
<dbReference type="InterPro" id="IPR023799">
    <property type="entry name" value="RbfA_dom_sf"/>
</dbReference>
<evidence type="ECO:0000256" key="2">
    <source>
        <dbReference type="HAMAP-Rule" id="MF_00003"/>
    </source>
</evidence>
<proteinExistence type="inferred from homology"/>
<protein>
    <recommendedName>
        <fullName evidence="2">Ribosome-binding factor A</fullName>
    </recommendedName>
</protein>
<dbReference type="STRING" id="1423792.FD09_GL002540"/>
<keyword evidence="2" id="KW-0963">Cytoplasm</keyword>
<comment type="subunit">
    <text evidence="2">Monomer. Binds 30S ribosomal subunits, but not 50S ribosomal subunits or 70S ribosomes.</text>
</comment>
<dbReference type="EMBL" id="AZEC01000005">
    <property type="protein sequence ID" value="KRL13000.1"/>
    <property type="molecule type" value="Genomic_DNA"/>
</dbReference>
<evidence type="ECO:0000313" key="4">
    <source>
        <dbReference type="Proteomes" id="UP000051330"/>
    </source>
</evidence>
<dbReference type="RefSeq" id="WP_057819918.1">
    <property type="nucleotide sequence ID" value="NZ_AZEC01000005.1"/>
</dbReference>
<keyword evidence="4" id="KW-1185">Reference proteome</keyword>
<comment type="subcellular location">
    <subcellularLocation>
        <location evidence="2">Cytoplasm</location>
    </subcellularLocation>
</comment>
<dbReference type="AlphaFoldDB" id="A0A0R1N9E6"/>
<dbReference type="InterPro" id="IPR015946">
    <property type="entry name" value="KH_dom-like_a/b"/>
</dbReference>
<dbReference type="Proteomes" id="UP000051330">
    <property type="component" value="Unassembled WGS sequence"/>
</dbReference>
<sequence>MKHRIGRVEAEIQREVTDILLKRVRDPRVEGVTITGVDVTQDLAYCKIYYSILSDLASAAEKAQAGLDKATPLIRRELSHRLTTYKIPELSFHQDPSVRYGEHIDQLIRQLHVDGHEEG</sequence>
<comment type="function">
    <text evidence="2">One of several proteins that assist in the late maturation steps of the functional core of the 30S ribosomal subunit. Associates with free 30S ribosomal subunits (but not with 30S subunits that are part of 70S ribosomes or polysomes). Required for efficient processing of 16S rRNA. May interact with the 5'-terminal helix region of 16S rRNA.</text>
</comment>
<dbReference type="HAMAP" id="MF_00003">
    <property type="entry name" value="RbfA"/>
    <property type="match status" value="1"/>
</dbReference>
<comment type="similarity">
    <text evidence="2">Belongs to the RbfA family.</text>
</comment>
<dbReference type="GO" id="GO:0005829">
    <property type="term" value="C:cytosol"/>
    <property type="evidence" value="ECO:0007669"/>
    <property type="project" value="TreeGrafter"/>
</dbReference>
<keyword evidence="1 2" id="KW-0690">Ribosome biogenesis</keyword>
<organism evidence="3 4">
    <name type="scientific">Schleiferilactobacillus perolens DSM 12744</name>
    <dbReference type="NCBI Taxonomy" id="1423792"/>
    <lineage>
        <taxon>Bacteria</taxon>
        <taxon>Bacillati</taxon>
        <taxon>Bacillota</taxon>
        <taxon>Bacilli</taxon>
        <taxon>Lactobacillales</taxon>
        <taxon>Lactobacillaceae</taxon>
        <taxon>Schleiferilactobacillus</taxon>
    </lineage>
</organism>
<dbReference type="Gene3D" id="3.30.300.20">
    <property type="match status" value="1"/>
</dbReference>
<accession>A0A0R1N9E6</accession>
<dbReference type="GO" id="GO:0030490">
    <property type="term" value="P:maturation of SSU-rRNA"/>
    <property type="evidence" value="ECO:0007669"/>
    <property type="project" value="UniProtKB-UniRule"/>
</dbReference>
<reference evidence="3 4" key="1">
    <citation type="journal article" date="2015" name="Genome Announc.">
        <title>Expanding the biotechnology potential of lactobacilli through comparative genomics of 213 strains and associated genera.</title>
        <authorList>
            <person name="Sun Z."/>
            <person name="Harris H.M."/>
            <person name="McCann A."/>
            <person name="Guo C."/>
            <person name="Argimon S."/>
            <person name="Zhang W."/>
            <person name="Yang X."/>
            <person name="Jeffery I.B."/>
            <person name="Cooney J.C."/>
            <person name="Kagawa T.F."/>
            <person name="Liu W."/>
            <person name="Song Y."/>
            <person name="Salvetti E."/>
            <person name="Wrobel A."/>
            <person name="Rasinkangas P."/>
            <person name="Parkhill J."/>
            <person name="Rea M.C."/>
            <person name="O'Sullivan O."/>
            <person name="Ritari J."/>
            <person name="Douillard F.P."/>
            <person name="Paul Ross R."/>
            <person name="Yang R."/>
            <person name="Briner A.E."/>
            <person name="Felis G.E."/>
            <person name="de Vos W.M."/>
            <person name="Barrangou R."/>
            <person name="Klaenhammer T.R."/>
            <person name="Caufield P.W."/>
            <person name="Cui Y."/>
            <person name="Zhang H."/>
            <person name="O'Toole P.W."/>
        </authorList>
    </citation>
    <scope>NUCLEOTIDE SEQUENCE [LARGE SCALE GENOMIC DNA]</scope>
    <source>
        <strain evidence="3 4">DSM 12744</strain>
    </source>
</reference>
<dbReference type="GO" id="GO:0043024">
    <property type="term" value="F:ribosomal small subunit binding"/>
    <property type="evidence" value="ECO:0007669"/>
    <property type="project" value="TreeGrafter"/>
</dbReference>